<dbReference type="RefSeq" id="WP_311694575.1">
    <property type="nucleotide sequence ID" value="NZ_JAVREY010000009.1"/>
</dbReference>
<feature type="transmembrane region" description="Helical" evidence="8">
    <location>
        <begin position="344"/>
        <end position="361"/>
    </location>
</feature>
<feature type="region of interest" description="Disordered" evidence="7">
    <location>
        <begin position="806"/>
        <end position="825"/>
    </location>
</feature>
<feature type="transmembrane region" description="Helical" evidence="8">
    <location>
        <begin position="154"/>
        <end position="174"/>
    </location>
</feature>
<evidence type="ECO:0000256" key="1">
    <source>
        <dbReference type="ARBA" id="ARBA00004651"/>
    </source>
</evidence>
<name>A0ABU2TRY7_9ACTN</name>
<keyword evidence="4 8" id="KW-1133">Transmembrane helix</keyword>
<dbReference type="Gene3D" id="2.60.40.10">
    <property type="entry name" value="Immunoglobulins"/>
    <property type="match status" value="1"/>
</dbReference>
<dbReference type="Pfam" id="PF07690">
    <property type="entry name" value="MFS_1"/>
    <property type="match status" value="1"/>
</dbReference>
<keyword evidence="2" id="KW-0813">Transport</keyword>
<feature type="transmembrane region" description="Helical" evidence="8">
    <location>
        <begin position="180"/>
        <end position="202"/>
    </location>
</feature>
<feature type="transmembrane region" description="Helical" evidence="8">
    <location>
        <begin position="281"/>
        <end position="304"/>
    </location>
</feature>
<keyword evidence="6" id="KW-0046">Antibiotic resistance</keyword>
<keyword evidence="5 8" id="KW-0472">Membrane</keyword>
<keyword evidence="3 8" id="KW-0812">Transmembrane</keyword>
<feature type="transmembrane region" description="Helical" evidence="8">
    <location>
        <begin position="92"/>
        <end position="109"/>
    </location>
</feature>
<dbReference type="PROSITE" id="PS50850">
    <property type="entry name" value="MFS"/>
    <property type="match status" value="1"/>
</dbReference>
<dbReference type="InterPro" id="IPR020846">
    <property type="entry name" value="MFS_dom"/>
</dbReference>
<comment type="caution">
    <text evidence="10">The sequence shown here is derived from an EMBL/GenBank/DDBJ whole genome shotgun (WGS) entry which is preliminary data.</text>
</comment>
<dbReference type="CDD" id="cd17321">
    <property type="entry name" value="MFS_MMR_MDR_like"/>
    <property type="match status" value="1"/>
</dbReference>
<feature type="transmembrane region" description="Helical" evidence="8">
    <location>
        <begin position="121"/>
        <end position="142"/>
    </location>
</feature>
<feature type="transmembrane region" description="Helical" evidence="8">
    <location>
        <begin position="489"/>
        <end position="509"/>
    </location>
</feature>
<proteinExistence type="predicted"/>
<feature type="transmembrane region" description="Helical" evidence="8">
    <location>
        <begin position="24"/>
        <end position="42"/>
    </location>
</feature>
<dbReference type="EMBL" id="JAVREY010000009">
    <property type="protein sequence ID" value="MDT0463632.1"/>
    <property type="molecule type" value="Genomic_DNA"/>
</dbReference>
<evidence type="ECO:0000256" key="3">
    <source>
        <dbReference type="ARBA" id="ARBA00022692"/>
    </source>
</evidence>
<evidence type="ECO:0000313" key="10">
    <source>
        <dbReference type="EMBL" id="MDT0463632.1"/>
    </source>
</evidence>
<accession>A0ABU2TRY7</accession>
<gene>
    <name evidence="10" type="ORF">RM764_11475</name>
</gene>
<protein>
    <submittedName>
        <fullName evidence="10">MFS transporter</fullName>
    </submittedName>
</protein>
<evidence type="ECO:0000256" key="7">
    <source>
        <dbReference type="SAM" id="MobiDB-lite"/>
    </source>
</evidence>
<feature type="compositionally biased region" description="Basic and acidic residues" evidence="7">
    <location>
        <begin position="812"/>
        <end position="825"/>
    </location>
</feature>
<dbReference type="PANTHER" id="PTHR42718:SF9">
    <property type="entry name" value="MAJOR FACILITATOR SUPERFAMILY MULTIDRUG TRANSPORTER MFSC"/>
    <property type="match status" value="1"/>
</dbReference>
<reference evidence="11" key="1">
    <citation type="submission" date="2023-07" db="EMBL/GenBank/DDBJ databases">
        <title>30 novel species of actinomycetes from the DSMZ collection.</title>
        <authorList>
            <person name="Nouioui I."/>
        </authorList>
    </citation>
    <scope>NUCLEOTIDE SEQUENCE [LARGE SCALE GENOMIC DNA]</scope>
    <source>
        <strain evidence="11">DSM 41699</strain>
    </source>
</reference>
<dbReference type="Pfam" id="PF13620">
    <property type="entry name" value="CarboxypepD_reg"/>
    <property type="match status" value="2"/>
</dbReference>
<evidence type="ECO:0000256" key="2">
    <source>
        <dbReference type="ARBA" id="ARBA00022448"/>
    </source>
</evidence>
<feature type="transmembrane region" description="Helical" evidence="8">
    <location>
        <begin position="243"/>
        <end position="260"/>
    </location>
</feature>
<dbReference type="InterPro" id="IPR013783">
    <property type="entry name" value="Ig-like_fold"/>
</dbReference>
<dbReference type="SUPFAM" id="SSF49464">
    <property type="entry name" value="Carboxypeptidase regulatory domain-like"/>
    <property type="match status" value="2"/>
</dbReference>
<dbReference type="SUPFAM" id="SSF49478">
    <property type="entry name" value="Cna protein B-type domain"/>
    <property type="match status" value="1"/>
</dbReference>
<dbReference type="Gene3D" id="1.20.1720.10">
    <property type="entry name" value="Multidrug resistance protein D"/>
    <property type="match status" value="1"/>
</dbReference>
<feature type="transmembrane region" description="Helical" evidence="8">
    <location>
        <begin position="367"/>
        <end position="387"/>
    </location>
</feature>
<evidence type="ECO:0000256" key="6">
    <source>
        <dbReference type="ARBA" id="ARBA00023251"/>
    </source>
</evidence>
<feature type="domain" description="Major facilitator superfamily (MFS) profile" evidence="9">
    <location>
        <begin position="26"/>
        <end position="513"/>
    </location>
</feature>
<dbReference type="InterPro" id="IPR008969">
    <property type="entry name" value="CarboxyPept-like_regulatory"/>
</dbReference>
<feature type="transmembrane region" description="Helical" evidence="8">
    <location>
        <begin position="214"/>
        <end position="231"/>
    </location>
</feature>
<dbReference type="SUPFAM" id="SSF103473">
    <property type="entry name" value="MFS general substrate transporter"/>
    <property type="match status" value="1"/>
</dbReference>
<comment type="subcellular location">
    <subcellularLocation>
        <location evidence="1">Cell membrane</location>
        <topology evidence="1">Multi-pass membrane protein</topology>
    </subcellularLocation>
</comment>
<evidence type="ECO:0000313" key="11">
    <source>
        <dbReference type="Proteomes" id="UP001183809"/>
    </source>
</evidence>
<evidence type="ECO:0000256" key="4">
    <source>
        <dbReference type="ARBA" id="ARBA00022989"/>
    </source>
</evidence>
<keyword evidence="11" id="KW-1185">Reference proteome</keyword>
<feature type="transmembrane region" description="Helical" evidence="8">
    <location>
        <begin position="62"/>
        <end position="80"/>
    </location>
</feature>
<dbReference type="PANTHER" id="PTHR42718">
    <property type="entry name" value="MAJOR FACILITATOR SUPERFAMILY MULTIDRUG TRANSPORTER MFSC"/>
    <property type="match status" value="1"/>
</dbReference>
<organism evidence="10 11">
    <name type="scientific">Streptomyces gibsoniae</name>
    <dbReference type="NCBI Taxonomy" id="3075529"/>
    <lineage>
        <taxon>Bacteria</taxon>
        <taxon>Bacillati</taxon>
        <taxon>Actinomycetota</taxon>
        <taxon>Actinomycetes</taxon>
        <taxon>Kitasatosporales</taxon>
        <taxon>Streptomycetaceae</taxon>
        <taxon>Streptomyces</taxon>
    </lineage>
</organism>
<dbReference type="Gene3D" id="1.20.1250.20">
    <property type="entry name" value="MFS general substrate transporter like domains"/>
    <property type="match status" value="1"/>
</dbReference>
<evidence type="ECO:0000259" key="9">
    <source>
        <dbReference type="PROSITE" id="PS50850"/>
    </source>
</evidence>
<dbReference type="Gene3D" id="2.60.40.1120">
    <property type="entry name" value="Carboxypeptidase-like, regulatory domain"/>
    <property type="match status" value="1"/>
</dbReference>
<dbReference type="InterPro" id="IPR036259">
    <property type="entry name" value="MFS_trans_sf"/>
</dbReference>
<dbReference type="InterPro" id="IPR011701">
    <property type="entry name" value="MFS"/>
</dbReference>
<evidence type="ECO:0000256" key="8">
    <source>
        <dbReference type="SAM" id="Phobius"/>
    </source>
</evidence>
<evidence type="ECO:0000256" key="5">
    <source>
        <dbReference type="ARBA" id="ARBA00023136"/>
    </source>
</evidence>
<sequence length="825" mass="83177">MASHAAEAPAARATADTQQARRRWIGLLVACLGQMVMFVNITQTTAILTPIQQDLHVPGSTLVWMASLYSVMVASFVLSAGTVGDIVGRRRIFALGAFLLGGGSLAVSLSSGSAGVLAGEAIMGLGGAAVLPNSLSIVTHLFTDAHERTRAVGIWAAVSGIGLGAGPIAAGLILERYSWHAVFIVNVVLAAVVLLLTPRFVAESRHPGRHLDPPGLVLGVAAIGALNYGVIDGGHSGFGSARAVGAFVVAALALVALVVVEARTRTPMLKLRLFRIRSFATANVVALIAQYGFVATAFTQVLYLERVRHETILRSGLLLLPLMLAYVVFSFVAAPLARAIGFKATLGIGALLAAAGNLLMIDQDPSTSLATTGVLMAMFGAGAGLILPPVTAVSVISVPHADGGMASGTVNLFRQVGGTLGATVTGTILTSGLTSRLPDQLTDRGLPPSVAEKLTAAVSSGAPASRASRALRETITAAVGEAFSGALHLAVLIPGAAILAGGAAAVLLIRNRPGQPVASPVATGSTQVAVREPDPEPQLVGAGTAAVGQPAAGYTAAHSGPSGGEAPLNGMIGTVVHGFVRDGTGTAVGAATLTLISLQGTQLGRAHVGPDGGYALTAPAGGSYVLITAADGRQPQASTLVVGEEPLGHDVVLSGAGGLTGVVRDADGGKPVAEAMVVVTDVRGEVLATHTTGESGAFTFDELVAGTFTVAVSAAAHRPVALPVEVGDHVTRLEVDLSRGAVLRGTVRAGAGRRPLPDARVTLVDAAGNVAGTAITDDDGSYAFTDLDSGEYTVTASGYAPVATSLSLDGPGRSDHDMELAHPDR</sequence>
<dbReference type="Proteomes" id="UP001183809">
    <property type="component" value="Unassembled WGS sequence"/>
</dbReference>
<feature type="transmembrane region" description="Helical" evidence="8">
    <location>
        <begin position="316"/>
        <end position="337"/>
    </location>
</feature>